<sequence>MGYLDPLVESPRPEARDVAERGEELTLGTVTATVGTPEKHRELTLLGFGVNYRVTDHP</sequence>
<proteinExistence type="predicted"/>
<keyword evidence="3" id="KW-1185">Reference proteome</keyword>
<evidence type="ECO:0000313" key="2">
    <source>
        <dbReference type="EMBL" id="MBB3729599.1"/>
    </source>
</evidence>
<evidence type="ECO:0000313" key="3">
    <source>
        <dbReference type="Proteomes" id="UP000579945"/>
    </source>
</evidence>
<dbReference type="EMBL" id="JACIBV010000001">
    <property type="protein sequence ID" value="MBB3729599.1"/>
    <property type="molecule type" value="Genomic_DNA"/>
</dbReference>
<feature type="region of interest" description="Disordered" evidence="1">
    <location>
        <begin position="1"/>
        <end position="24"/>
    </location>
</feature>
<reference evidence="2 3" key="1">
    <citation type="submission" date="2020-08" db="EMBL/GenBank/DDBJ databases">
        <title>Sequencing the genomes of 1000 actinobacteria strains.</title>
        <authorList>
            <person name="Klenk H.-P."/>
        </authorList>
    </citation>
    <scope>NUCLEOTIDE SEQUENCE [LARGE SCALE GENOMIC DNA]</scope>
    <source>
        <strain evidence="2 3">DSM 44320</strain>
    </source>
</reference>
<feature type="compositionally biased region" description="Basic and acidic residues" evidence="1">
    <location>
        <begin position="11"/>
        <end position="24"/>
    </location>
</feature>
<gene>
    <name evidence="2" type="ORF">FHR33_005459</name>
</gene>
<name>A0A7W5V5N8_9ACTN</name>
<accession>A0A7W5V5N8</accession>
<dbReference type="GeneID" id="95391779"/>
<evidence type="ECO:0000256" key="1">
    <source>
        <dbReference type="SAM" id="MobiDB-lite"/>
    </source>
</evidence>
<organism evidence="2 3">
    <name type="scientific">Nonomuraea dietziae</name>
    <dbReference type="NCBI Taxonomy" id="65515"/>
    <lineage>
        <taxon>Bacteria</taxon>
        <taxon>Bacillati</taxon>
        <taxon>Actinomycetota</taxon>
        <taxon>Actinomycetes</taxon>
        <taxon>Streptosporangiales</taxon>
        <taxon>Streptosporangiaceae</taxon>
        <taxon>Nonomuraea</taxon>
    </lineage>
</organism>
<dbReference type="AlphaFoldDB" id="A0A7W5V5N8"/>
<protein>
    <submittedName>
        <fullName evidence="2">Uncharacterized protein</fullName>
    </submittedName>
</protein>
<dbReference type="Proteomes" id="UP000579945">
    <property type="component" value="Unassembled WGS sequence"/>
</dbReference>
<dbReference type="RefSeq" id="WP_183653102.1">
    <property type="nucleotide sequence ID" value="NZ_JACIBV010000001.1"/>
</dbReference>
<comment type="caution">
    <text evidence="2">The sequence shown here is derived from an EMBL/GenBank/DDBJ whole genome shotgun (WGS) entry which is preliminary data.</text>
</comment>